<protein>
    <recommendedName>
        <fullName evidence="7">EamA domain-containing protein</fullName>
    </recommendedName>
</protein>
<dbReference type="EMBL" id="CM000144">
    <property type="protein sequence ID" value="EEE67183.1"/>
    <property type="molecule type" value="Genomic_DNA"/>
</dbReference>
<organism evidence="8">
    <name type="scientific">Oryza sativa subsp. japonica</name>
    <name type="common">Rice</name>
    <dbReference type="NCBI Taxonomy" id="39947"/>
    <lineage>
        <taxon>Eukaryota</taxon>
        <taxon>Viridiplantae</taxon>
        <taxon>Streptophyta</taxon>
        <taxon>Embryophyta</taxon>
        <taxon>Tracheophyta</taxon>
        <taxon>Spermatophyta</taxon>
        <taxon>Magnoliopsida</taxon>
        <taxon>Liliopsida</taxon>
        <taxon>Poales</taxon>
        <taxon>Poaceae</taxon>
        <taxon>BOP clade</taxon>
        <taxon>Oryzoideae</taxon>
        <taxon>Oryzeae</taxon>
        <taxon>Oryzinae</taxon>
        <taxon>Oryza</taxon>
        <taxon>Oryza sativa</taxon>
    </lineage>
</organism>
<reference evidence="8" key="2">
    <citation type="submission" date="2008-12" db="EMBL/GenBank/DDBJ databases">
        <title>Improved gene annotation of the rice (Oryza sativa) genomes.</title>
        <authorList>
            <person name="Wang J."/>
            <person name="Li R."/>
            <person name="Fan W."/>
            <person name="Huang Q."/>
            <person name="Zhang J."/>
            <person name="Zhou Y."/>
            <person name="Hu Y."/>
            <person name="Zi S."/>
            <person name="Li J."/>
            <person name="Ni P."/>
            <person name="Zheng H."/>
            <person name="Zhang Y."/>
            <person name="Zhao M."/>
            <person name="Hao Q."/>
            <person name="McDermott J."/>
            <person name="Samudrala R."/>
            <person name="Kristiansen K."/>
            <person name="Wong G.K.-S."/>
        </authorList>
    </citation>
    <scope>NUCLEOTIDE SEQUENCE</scope>
</reference>
<evidence type="ECO:0000256" key="5">
    <source>
        <dbReference type="ARBA" id="ARBA00023136"/>
    </source>
</evidence>
<keyword evidence="5 6" id="KW-0472">Membrane</keyword>
<dbReference type="GO" id="GO:0022857">
    <property type="term" value="F:transmembrane transporter activity"/>
    <property type="evidence" value="ECO:0007669"/>
    <property type="project" value="InterPro"/>
</dbReference>
<evidence type="ECO:0000256" key="4">
    <source>
        <dbReference type="ARBA" id="ARBA00022989"/>
    </source>
</evidence>
<evidence type="ECO:0000256" key="3">
    <source>
        <dbReference type="ARBA" id="ARBA00022692"/>
    </source>
</evidence>
<name>B9FX96_ORYSJ</name>
<feature type="transmembrane region" description="Helical" evidence="6">
    <location>
        <begin position="247"/>
        <end position="274"/>
    </location>
</feature>
<feature type="transmembrane region" description="Helical" evidence="6">
    <location>
        <begin position="294"/>
        <end position="314"/>
    </location>
</feature>
<comment type="subcellular location">
    <subcellularLocation>
        <location evidence="1">Membrane</location>
        <topology evidence="1">Multi-pass membrane protein</topology>
    </subcellularLocation>
</comment>
<keyword evidence="3 6" id="KW-0812">Transmembrane</keyword>
<evidence type="ECO:0000256" key="2">
    <source>
        <dbReference type="ARBA" id="ARBA00007635"/>
    </source>
</evidence>
<feature type="transmembrane region" description="Helical" evidence="6">
    <location>
        <begin position="326"/>
        <end position="347"/>
    </location>
</feature>
<gene>
    <name evidence="8" type="ORF">OsJ_24274</name>
</gene>
<evidence type="ECO:0000259" key="7">
    <source>
        <dbReference type="Pfam" id="PF00892"/>
    </source>
</evidence>
<dbReference type="Pfam" id="PF00892">
    <property type="entry name" value="EamA"/>
    <property type="match status" value="2"/>
</dbReference>
<dbReference type="InterPro" id="IPR037185">
    <property type="entry name" value="EmrE-like"/>
</dbReference>
<feature type="transmembrane region" description="Helical" evidence="6">
    <location>
        <begin position="135"/>
        <end position="164"/>
    </location>
</feature>
<keyword evidence="4 6" id="KW-1133">Transmembrane helix</keyword>
<dbReference type="GO" id="GO:0016020">
    <property type="term" value="C:membrane"/>
    <property type="evidence" value="ECO:0007669"/>
    <property type="project" value="UniProtKB-SubCell"/>
</dbReference>
<evidence type="ECO:0000256" key="1">
    <source>
        <dbReference type="ARBA" id="ARBA00004141"/>
    </source>
</evidence>
<accession>B9FX96</accession>
<feature type="transmembrane region" description="Helical" evidence="6">
    <location>
        <begin position="420"/>
        <end position="438"/>
    </location>
</feature>
<dbReference type="InterPro" id="IPR030184">
    <property type="entry name" value="WAT1-related"/>
</dbReference>
<dbReference type="PANTHER" id="PTHR31218">
    <property type="entry name" value="WAT1-RELATED PROTEIN"/>
    <property type="match status" value="1"/>
</dbReference>
<proteinExistence type="inferred from homology"/>
<reference evidence="8" key="1">
    <citation type="journal article" date="2005" name="PLoS Biol.">
        <title>The genomes of Oryza sativa: a history of duplications.</title>
        <authorList>
            <person name="Yu J."/>
            <person name="Wang J."/>
            <person name="Lin W."/>
            <person name="Li S."/>
            <person name="Li H."/>
            <person name="Zhou J."/>
            <person name="Ni P."/>
            <person name="Dong W."/>
            <person name="Hu S."/>
            <person name="Zeng C."/>
            <person name="Zhang J."/>
            <person name="Zhang Y."/>
            <person name="Li R."/>
            <person name="Xu Z."/>
            <person name="Li S."/>
            <person name="Li X."/>
            <person name="Zheng H."/>
            <person name="Cong L."/>
            <person name="Lin L."/>
            <person name="Yin J."/>
            <person name="Geng J."/>
            <person name="Li G."/>
            <person name="Shi J."/>
            <person name="Liu J."/>
            <person name="Lv H."/>
            <person name="Li J."/>
            <person name="Wang J."/>
            <person name="Deng Y."/>
            <person name="Ran L."/>
            <person name="Shi X."/>
            <person name="Wang X."/>
            <person name="Wu Q."/>
            <person name="Li C."/>
            <person name="Ren X."/>
            <person name="Wang J."/>
            <person name="Wang X."/>
            <person name="Li D."/>
            <person name="Liu D."/>
            <person name="Zhang X."/>
            <person name="Ji Z."/>
            <person name="Zhao W."/>
            <person name="Sun Y."/>
            <person name="Zhang Z."/>
            <person name="Bao J."/>
            <person name="Han Y."/>
            <person name="Dong L."/>
            <person name="Ji J."/>
            <person name="Chen P."/>
            <person name="Wu S."/>
            <person name="Liu J."/>
            <person name="Xiao Y."/>
            <person name="Bu D."/>
            <person name="Tan J."/>
            <person name="Yang L."/>
            <person name="Ye C."/>
            <person name="Zhang J."/>
            <person name="Xu J."/>
            <person name="Zhou Y."/>
            <person name="Yu Y."/>
            <person name="Zhang B."/>
            <person name="Zhuang S."/>
            <person name="Wei H."/>
            <person name="Liu B."/>
            <person name="Lei M."/>
            <person name="Yu H."/>
            <person name="Li Y."/>
            <person name="Xu H."/>
            <person name="Wei S."/>
            <person name="He X."/>
            <person name="Fang L."/>
            <person name="Zhang Z."/>
            <person name="Zhang Y."/>
            <person name="Huang X."/>
            <person name="Su Z."/>
            <person name="Tong W."/>
            <person name="Li J."/>
            <person name="Tong Z."/>
            <person name="Li S."/>
            <person name="Ye J."/>
            <person name="Wang L."/>
            <person name="Fang L."/>
            <person name="Lei T."/>
            <person name="Chen C."/>
            <person name="Chen H."/>
            <person name="Xu Z."/>
            <person name="Li H."/>
            <person name="Huang H."/>
            <person name="Zhang F."/>
            <person name="Xu H."/>
            <person name="Li N."/>
            <person name="Zhao C."/>
            <person name="Li S."/>
            <person name="Dong L."/>
            <person name="Huang Y."/>
            <person name="Li L."/>
            <person name="Xi Y."/>
            <person name="Qi Q."/>
            <person name="Li W."/>
            <person name="Zhang B."/>
            <person name="Hu W."/>
            <person name="Zhang Y."/>
            <person name="Tian X."/>
            <person name="Jiao Y."/>
            <person name="Liang X."/>
            <person name="Jin J."/>
            <person name="Gao L."/>
            <person name="Zheng W."/>
            <person name="Hao B."/>
            <person name="Liu S."/>
            <person name="Wang W."/>
            <person name="Yuan L."/>
            <person name="Cao M."/>
            <person name="McDermott J."/>
            <person name="Samudrala R."/>
            <person name="Wang J."/>
            <person name="Wong G.K."/>
            <person name="Yang H."/>
        </authorList>
    </citation>
    <scope>NUCLEOTIDE SEQUENCE [LARGE SCALE GENOMIC DNA]</scope>
</reference>
<feature type="domain" description="EamA" evidence="7">
    <location>
        <begin position="297"/>
        <end position="436"/>
    </location>
</feature>
<comment type="similarity">
    <text evidence="2">Belongs to the drug/metabolite transporter (DMT) superfamily. Plant drug/metabolite exporter (P-DME) (TC 2.A.7.4) family.</text>
</comment>
<dbReference type="SUPFAM" id="SSF103481">
    <property type="entry name" value="Multidrug resistance efflux transporter EmrE"/>
    <property type="match status" value="2"/>
</dbReference>
<dbReference type="InterPro" id="IPR000620">
    <property type="entry name" value="EamA_dom"/>
</dbReference>
<feature type="transmembrane region" description="Helical" evidence="6">
    <location>
        <begin position="393"/>
        <end position="414"/>
    </location>
</feature>
<evidence type="ECO:0000256" key="6">
    <source>
        <dbReference type="SAM" id="Phobius"/>
    </source>
</evidence>
<dbReference type="AlphaFoldDB" id="B9FX96"/>
<evidence type="ECO:0000313" key="8">
    <source>
        <dbReference type="EMBL" id="EEE67183.1"/>
    </source>
</evidence>
<feature type="domain" description="EamA" evidence="7">
    <location>
        <begin position="135"/>
        <end position="263"/>
    </location>
</feature>
<sequence length="465" mass="49529">MPKNSGERYCACARDVRCGATWWAERADESAHLHKHARARAKEETAGFPFHGRGAWRGRVVVPCAARAPSSPLPAARVVQWRQRPPAVAAARTTRRCRCCCPCCRRRRGGAAGSGKTWRSPRGLWRCSSRARRTWWVLAPVLALGLDPLFLVTFGSLATGLFTLPFAINLERKRWPSHLNANHLLLRLFLLALGGVTVFQALMLHGMKKTSPAIASTMPNLAPVFIFVVAACLGFERVDLSCRYTRAKIAGTVLCLAGAVTMSVLQSPAAAAATRSSSHRTTTAAAANAGGGEWAVGCACLLGAVLVVSGTTVMQAATMVHFPAPFTLCSATSLAGAALTGAFQAATAAGGLSPGTPQISLQIILSLLLVGGLVSSVCVMFQTWALEKKGPVVVSLFSPTQTVGSAIFSALFLGRVVHPVSMLGMVFLFSGLYVVLWAKKKECQVDRMVEDGTANDIEKPLLFQD</sequence>
<dbReference type="Proteomes" id="UP000007752">
    <property type="component" value="Chromosome 7"/>
</dbReference>
<feature type="transmembrane region" description="Helical" evidence="6">
    <location>
        <begin position="359"/>
        <end position="381"/>
    </location>
</feature>
<feature type="transmembrane region" description="Helical" evidence="6">
    <location>
        <begin position="213"/>
        <end position="235"/>
    </location>
</feature>
<feature type="transmembrane region" description="Helical" evidence="6">
    <location>
        <begin position="184"/>
        <end position="207"/>
    </location>
</feature>